<dbReference type="EMBL" id="CAJNOL010001356">
    <property type="protein sequence ID" value="CAF1342840.1"/>
    <property type="molecule type" value="Genomic_DNA"/>
</dbReference>
<dbReference type="PANTHER" id="PTHR12227:SF0">
    <property type="entry name" value="GLYCERATE KINASE"/>
    <property type="match status" value="1"/>
</dbReference>
<dbReference type="Pfam" id="PF13660">
    <property type="entry name" value="DUF4147"/>
    <property type="match status" value="1"/>
</dbReference>
<comment type="caution">
    <text evidence="2">The sequence shown here is derived from an EMBL/GenBank/DDBJ whole genome shotgun (WGS) entry which is preliminary data.</text>
</comment>
<dbReference type="GO" id="GO:0005737">
    <property type="term" value="C:cytoplasm"/>
    <property type="evidence" value="ECO:0007669"/>
    <property type="project" value="TreeGrafter"/>
</dbReference>
<dbReference type="Gene3D" id="3.40.50.10180">
    <property type="entry name" value="Glycerate kinase, MOFRL-like N-terminal domain"/>
    <property type="match status" value="1"/>
</dbReference>
<evidence type="ECO:0000313" key="4">
    <source>
        <dbReference type="Proteomes" id="UP000663854"/>
    </source>
</evidence>
<organism evidence="2 4">
    <name type="scientific">Rotaria sordida</name>
    <dbReference type="NCBI Taxonomy" id="392033"/>
    <lineage>
        <taxon>Eukaryota</taxon>
        <taxon>Metazoa</taxon>
        <taxon>Spiralia</taxon>
        <taxon>Gnathifera</taxon>
        <taxon>Rotifera</taxon>
        <taxon>Eurotatoria</taxon>
        <taxon>Bdelloidea</taxon>
        <taxon>Philodinida</taxon>
        <taxon>Philodinidae</taxon>
        <taxon>Rotaria</taxon>
    </lineage>
</organism>
<gene>
    <name evidence="3" type="ORF">JXQ802_LOCUS31671</name>
    <name evidence="2" type="ORF">PYM288_LOCUS17877</name>
</gene>
<evidence type="ECO:0000313" key="5">
    <source>
        <dbReference type="Proteomes" id="UP000663870"/>
    </source>
</evidence>
<dbReference type="SUPFAM" id="SSF82544">
    <property type="entry name" value="GckA/TtuD-like"/>
    <property type="match status" value="1"/>
</dbReference>
<keyword evidence="5" id="KW-1185">Reference proteome</keyword>
<dbReference type="InterPro" id="IPR038614">
    <property type="entry name" value="GK_N_sf"/>
</dbReference>
<evidence type="ECO:0000259" key="1">
    <source>
        <dbReference type="Pfam" id="PF13660"/>
    </source>
</evidence>
<dbReference type="AlphaFoldDB" id="A0A814LN32"/>
<dbReference type="InterPro" id="IPR039760">
    <property type="entry name" value="MOFRL_protein"/>
</dbReference>
<reference evidence="2" key="1">
    <citation type="submission" date="2021-02" db="EMBL/GenBank/DDBJ databases">
        <authorList>
            <person name="Nowell W R."/>
        </authorList>
    </citation>
    <scope>NUCLEOTIDE SEQUENCE</scope>
</reference>
<evidence type="ECO:0000313" key="2">
    <source>
        <dbReference type="EMBL" id="CAF1065483.1"/>
    </source>
</evidence>
<sequence>MIEKMKNMKANALKLFRTAIDAVDPYTCVKHYLVFNNNSSHNGKAELHVGNNHITLDHNLYVAAFGKAAIGMCRAIDELCHEHIIKGIASVPVGAIEQAQRKDSYIYIYIYVDRAEHNLPDQAAMNTAQRIQTMISDTMYADDIFLVLISGNIL</sequence>
<accession>A0A814LN32</accession>
<dbReference type="PANTHER" id="PTHR12227">
    <property type="entry name" value="GLYCERATE KINASE"/>
    <property type="match status" value="1"/>
</dbReference>
<dbReference type="Proteomes" id="UP000663870">
    <property type="component" value="Unassembled WGS sequence"/>
</dbReference>
<dbReference type="Proteomes" id="UP000663854">
    <property type="component" value="Unassembled WGS sequence"/>
</dbReference>
<protein>
    <recommendedName>
        <fullName evidence="1">MOFRL-associated domain-containing protein</fullName>
    </recommendedName>
</protein>
<dbReference type="InterPro" id="IPR025286">
    <property type="entry name" value="MOFRL_assoc_dom"/>
</dbReference>
<dbReference type="EMBL" id="CAJNOH010000520">
    <property type="protein sequence ID" value="CAF1065483.1"/>
    <property type="molecule type" value="Genomic_DNA"/>
</dbReference>
<evidence type="ECO:0000313" key="3">
    <source>
        <dbReference type="EMBL" id="CAF1342840.1"/>
    </source>
</evidence>
<proteinExistence type="predicted"/>
<feature type="domain" description="MOFRL-associated" evidence="1">
    <location>
        <begin position="12"/>
        <end position="151"/>
    </location>
</feature>
<name>A0A814LN32_9BILA</name>
<dbReference type="GO" id="GO:0008887">
    <property type="term" value="F:glycerate kinase activity"/>
    <property type="evidence" value="ECO:0007669"/>
    <property type="project" value="InterPro"/>
</dbReference>